<dbReference type="PANTHER" id="PTHR34427:SF5">
    <property type="entry name" value="DUF4283 DOMAIN-CONTAINING PROTEIN"/>
    <property type="match status" value="1"/>
</dbReference>
<name>A0ABU6Q7D0_9FABA</name>
<reference evidence="1 2" key="1">
    <citation type="journal article" date="2023" name="Plants (Basel)">
        <title>Bridging the Gap: Combining Genomics and Transcriptomics Approaches to Understand Stylosanthes scabra, an Orphan Legume from the Brazilian Caatinga.</title>
        <authorList>
            <person name="Ferreira-Neto J.R.C."/>
            <person name="da Silva M.D."/>
            <person name="Binneck E."/>
            <person name="de Melo N.F."/>
            <person name="da Silva R.H."/>
            <person name="de Melo A.L.T.M."/>
            <person name="Pandolfi V."/>
            <person name="Bustamante F.O."/>
            <person name="Brasileiro-Vidal A.C."/>
            <person name="Benko-Iseppon A.M."/>
        </authorList>
    </citation>
    <scope>NUCLEOTIDE SEQUENCE [LARGE SCALE GENOMIC DNA]</scope>
    <source>
        <tissue evidence="1">Leaves</tissue>
    </source>
</reference>
<accession>A0ABU6Q7D0</accession>
<comment type="caution">
    <text evidence="1">The sequence shown here is derived from an EMBL/GenBank/DDBJ whole genome shotgun (WGS) entry which is preliminary data.</text>
</comment>
<evidence type="ECO:0000313" key="1">
    <source>
        <dbReference type="EMBL" id="MED6107465.1"/>
    </source>
</evidence>
<organism evidence="1 2">
    <name type="scientific">Stylosanthes scabra</name>
    <dbReference type="NCBI Taxonomy" id="79078"/>
    <lineage>
        <taxon>Eukaryota</taxon>
        <taxon>Viridiplantae</taxon>
        <taxon>Streptophyta</taxon>
        <taxon>Embryophyta</taxon>
        <taxon>Tracheophyta</taxon>
        <taxon>Spermatophyta</taxon>
        <taxon>Magnoliopsida</taxon>
        <taxon>eudicotyledons</taxon>
        <taxon>Gunneridae</taxon>
        <taxon>Pentapetalae</taxon>
        <taxon>rosids</taxon>
        <taxon>fabids</taxon>
        <taxon>Fabales</taxon>
        <taxon>Fabaceae</taxon>
        <taxon>Papilionoideae</taxon>
        <taxon>50 kb inversion clade</taxon>
        <taxon>dalbergioids sensu lato</taxon>
        <taxon>Dalbergieae</taxon>
        <taxon>Pterocarpus clade</taxon>
        <taxon>Stylosanthes</taxon>
    </lineage>
</organism>
<protein>
    <recommendedName>
        <fullName evidence="3">DUF4283 domain-containing protein</fullName>
    </recommendedName>
</protein>
<sequence length="222" mass="25806">MAMCKPRIKDGFSVGDRSRVAEQYKGKRNGLKMKRLAFSWTTYPLMQQNIGYGRHSAALIRLRTSIYPRSEDSGDARMNVETRYGIQILGNSVIHLEVDNERREELNRCLVGETLQPYNFVEMDENLKRHWRSIGAVKLKRMGSMKLLLVFDTTQNMEEALDSEDMKNYFLEVRKWSSGEANRTRKVCLEVIGLPIHGWSKENMAKIGEVWGRLLKVEEEEE</sequence>
<keyword evidence="2" id="KW-1185">Reference proteome</keyword>
<dbReference type="PANTHER" id="PTHR34427">
    <property type="entry name" value="DUF4283 DOMAIN PROTEIN"/>
    <property type="match status" value="1"/>
</dbReference>
<proteinExistence type="predicted"/>
<evidence type="ECO:0008006" key="3">
    <source>
        <dbReference type="Google" id="ProtNLM"/>
    </source>
</evidence>
<evidence type="ECO:0000313" key="2">
    <source>
        <dbReference type="Proteomes" id="UP001341840"/>
    </source>
</evidence>
<gene>
    <name evidence="1" type="ORF">PIB30_014316</name>
</gene>
<dbReference type="EMBL" id="JASCZI010000038">
    <property type="protein sequence ID" value="MED6107465.1"/>
    <property type="molecule type" value="Genomic_DNA"/>
</dbReference>
<dbReference type="Proteomes" id="UP001341840">
    <property type="component" value="Unassembled WGS sequence"/>
</dbReference>